<evidence type="ECO:0000313" key="2">
    <source>
        <dbReference type="EMBL" id="PZX62293.1"/>
    </source>
</evidence>
<name>A0A2W7RND2_9BACT</name>
<gene>
    <name evidence="2" type="ORF">LX80_01775</name>
</gene>
<dbReference type="EMBL" id="QKZV01000005">
    <property type="protein sequence ID" value="PZX62293.1"/>
    <property type="molecule type" value="Genomic_DNA"/>
</dbReference>
<dbReference type="RefSeq" id="WP_111295401.1">
    <property type="nucleotide sequence ID" value="NZ_QKZV01000005.1"/>
</dbReference>
<dbReference type="AlphaFoldDB" id="A0A2W7RND2"/>
<reference evidence="2 3" key="1">
    <citation type="submission" date="2018-06" db="EMBL/GenBank/DDBJ databases">
        <title>Genomic Encyclopedia of Archaeal and Bacterial Type Strains, Phase II (KMG-II): from individual species to whole genera.</title>
        <authorList>
            <person name="Goeker M."/>
        </authorList>
    </citation>
    <scope>NUCLEOTIDE SEQUENCE [LARGE SCALE GENOMIC DNA]</scope>
    <source>
        <strain evidence="2 3">DSM 23241</strain>
    </source>
</reference>
<dbReference type="Proteomes" id="UP000249720">
    <property type="component" value="Unassembled WGS sequence"/>
</dbReference>
<evidence type="ECO:0000256" key="1">
    <source>
        <dbReference type="SAM" id="MobiDB-lite"/>
    </source>
</evidence>
<comment type="caution">
    <text evidence="2">The sequence shown here is derived from an EMBL/GenBank/DDBJ whole genome shotgun (WGS) entry which is preliminary data.</text>
</comment>
<accession>A0A2W7RND2</accession>
<sequence>MLQLYRYTIVHTAIESRALRVITHVFTQREGKGKVAAMKGAANTRCETKERPPVETNGDLNK</sequence>
<proteinExistence type="predicted"/>
<feature type="region of interest" description="Disordered" evidence="1">
    <location>
        <begin position="37"/>
        <end position="62"/>
    </location>
</feature>
<organism evidence="2 3">
    <name type="scientific">Hydrotalea sandarakina</name>
    <dbReference type="NCBI Taxonomy" id="1004304"/>
    <lineage>
        <taxon>Bacteria</taxon>
        <taxon>Pseudomonadati</taxon>
        <taxon>Bacteroidota</taxon>
        <taxon>Chitinophagia</taxon>
        <taxon>Chitinophagales</taxon>
        <taxon>Chitinophagaceae</taxon>
        <taxon>Hydrotalea</taxon>
    </lineage>
</organism>
<keyword evidence="3" id="KW-1185">Reference proteome</keyword>
<protein>
    <submittedName>
        <fullName evidence="2">Uncharacterized protein</fullName>
    </submittedName>
</protein>
<evidence type="ECO:0000313" key="3">
    <source>
        <dbReference type="Proteomes" id="UP000249720"/>
    </source>
</evidence>